<proteinExistence type="predicted"/>
<evidence type="ECO:0000313" key="2">
    <source>
        <dbReference type="EMBL" id="PSN82239.1"/>
    </source>
</evidence>
<evidence type="ECO:0000313" key="3">
    <source>
        <dbReference type="Proteomes" id="UP000240880"/>
    </source>
</evidence>
<comment type="caution">
    <text evidence="2">The sequence shown here is derived from an EMBL/GenBank/DDBJ whole genome shotgun (WGS) entry which is preliminary data.</text>
</comment>
<evidence type="ECO:0000256" key="1">
    <source>
        <dbReference type="SAM" id="Phobius"/>
    </source>
</evidence>
<feature type="transmembrane region" description="Helical" evidence="1">
    <location>
        <begin position="107"/>
        <end position="130"/>
    </location>
</feature>
<keyword evidence="1" id="KW-0472">Membrane</keyword>
<organism evidence="2 3">
    <name type="scientific">Candidatus Marsarchaeota G1 archaeon OSP_D</name>
    <dbReference type="NCBI Taxonomy" id="1978155"/>
    <lineage>
        <taxon>Archaea</taxon>
        <taxon>Candidatus Marsarchaeota</taxon>
        <taxon>Candidatus Marsarchaeota group 1</taxon>
    </lineage>
</organism>
<accession>A0A2R6A7B2</accession>
<feature type="transmembrane region" description="Helical" evidence="1">
    <location>
        <begin position="136"/>
        <end position="154"/>
    </location>
</feature>
<protein>
    <submittedName>
        <fullName evidence="2">Uncharacterized protein</fullName>
    </submittedName>
</protein>
<feature type="transmembrane region" description="Helical" evidence="1">
    <location>
        <begin position="37"/>
        <end position="60"/>
    </location>
</feature>
<sequence length="155" mass="18407">MVHVSEDKLEAVTREMERVGKRAIAFQRYVLRRAWGVYYAIWVFAFFWFVFLPYLILSFVSQNADIAFYLGYTLVGGLAGYATWVNFSKAYRTLILKRSVFGEQRSYYRWFFVAFWISFFIAIPLLFHFFGSRVLSVYYLLLLSVPLVNLFKALF</sequence>
<dbReference type="AlphaFoldDB" id="A0A2R6A7B2"/>
<gene>
    <name evidence="2" type="ORF">B9Q01_08645</name>
</gene>
<keyword evidence="1" id="KW-0812">Transmembrane</keyword>
<name>A0A2R6A7B2_9ARCH</name>
<dbReference type="EMBL" id="NEXC01000089">
    <property type="protein sequence ID" value="PSN82239.1"/>
    <property type="molecule type" value="Genomic_DNA"/>
</dbReference>
<dbReference type="Proteomes" id="UP000240880">
    <property type="component" value="Unassembled WGS sequence"/>
</dbReference>
<reference evidence="2 3" key="1">
    <citation type="submission" date="2017-04" db="EMBL/GenBank/DDBJ databases">
        <title>Novel microbial lineages endemic to geothermal iron-oxide mats fill important gaps in the evolutionary history of Archaea.</title>
        <authorList>
            <person name="Jay Z.J."/>
            <person name="Beam J.P."/>
            <person name="Dlakic M."/>
            <person name="Rusch D.B."/>
            <person name="Kozubal M.A."/>
            <person name="Inskeep W.P."/>
        </authorList>
    </citation>
    <scope>NUCLEOTIDE SEQUENCE [LARGE SCALE GENOMIC DNA]</scope>
    <source>
        <strain evidence="2">OSP_D</strain>
    </source>
</reference>
<feature type="transmembrane region" description="Helical" evidence="1">
    <location>
        <begin position="66"/>
        <end position="87"/>
    </location>
</feature>
<keyword evidence="1" id="KW-1133">Transmembrane helix</keyword>